<proteinExistence type="predicted"/>
<keyword evidence="2" id="KW-1185">Reference proteome</keyword>
<sequence>MLKFLSDFSSPSKLVQTTWPQLKKVPGGNKIFSSIISHYIPYTGSISPVVLSIENSFVRILLKDKKSVRNHLNSIHAIALANLGEFSSGLCLISQLPHNALAILIKIEVEYLKKARGNLISECFFQYPVETKNDEELKLYANITNDKNEIVTKVTATWKVRLK</sequence>
<dbReference type="Pfam" id="PF14539">
    <property type="entry name" value="DUF4442"/>
    <property type="match status" value="1"/>
</dbReference>
<evidence type="ECO:0000313" key="2">
    <source>
        <dbReference type="Proteomes" id="UP000184731"/>
    </source>
</evidence>
<dbReference type="EMBL" id="CP017834">
    <property type="protein sequence ID" value="APJ02710.1"/>
    <property type="molecule type" value="Genomic_DNA"/>
</dbReference>
<dbReference type="Gene3D" id="3.10.129.10">
    <property type="entry name" value="Hotdog Thioesterase"/>
    <property type="match status" value="1"/>
</dbReference>
<accession>A0A1L4CXN9</accession>
<gene>
    <name evidence="1" type="ORF">AXG55_01690</name>
</gene>
<evidence type="ECO:0000313" key="1">
    <source>
        <dbReference type="EMBL" id="APJ02710.1"/>
    </source>
</evidence>
<dbReference type="AlphaFoldDB" id="A0A1L4CXN9"/>
<dbReference type="RefSeq" id="WP_148696418.1">
    <property type="nucleotide sequence ID" value="NZ_CP017834.1"/>
</dbReference>
<dbReference type="InterPro" id="IPR027961">
    <property type="entry name" value="DUF4442"/>
</dbReference>
<protein>
    <recommendedName>
        <fullName evidence="3">DUF4442 domain-containing protein</fullName>
    </recommendedName>
</protein>
<dbReference type="InterPro" id="IPR029069">
    <property type="entry name" value="HotDog_dom_sf"/>
</dbReference>
<dbReference type="OrthoDB" id="793353at2"/>
<dbReference type="Proteomes" id="UP000184731">
    <property type="component" value="Chromosome"/>
</dbReference>
<reference evidence="1 2" key="1">
    <citation type="submission" date="2016-10" db="EMBL/GenBank/DDBJ databases">
        <title>Silvanigrella aquatica sp. nov., isolated from a freshwater lake located in the Black Forest, Germany, description of Silvanigrellaceae fam. nov., Silvanigrellales ord. nov., reclassification of the order Bdellovibrionales in the class Oligoflexia, reclassification of the families Bacteriovoracaceae and Halobacteriovoraceae in the new order Bacteriovoracales ord. nov., and reclassification of the family Pseudobacteriovoracaceae in the order Oligoflexiales.</title>
        <authorList>
            <person name="Hahn M.W."/>
            <person name="Schmidt J."/>
            <person name="Koll U."/>
            <person name="Rohde M."/>
            <person name="Verbag S."/>
            <person name="Pitt A."/>
            <person name="Nakai R."/>
            <person name="Naganuma T."/>
            <person name="Lang E."/>
        </authorList>
    </citation>
    <scope>NUCLEOTIDE SEQUENCE [LARGE SCALE GENOMIC DNA]</scope>
    <source>
        <strain evidence="1 2">MWH-Nonnen-W8red</strain>
    </source>
</reference>
<name>A0A1L4CXN9_9BACT</name>
<organism evidence="1 2">
    <name type="scientific">Silvanigrella aquatica</name>
    <dbReference type="NCBI Taxonomy" id="1915309"/>
    <lineage>
        <taxon>Bacteria</taxon>
        <taxon>Pseudomonadati</taxon>
        <taxon>Bdellovibrionota</taxon>
        <taxon>Oligoflexia</taxon>
        <taxon>Silvanigrellales</taxon>
        <taxon>Silvanigrellaceae</taxon>
        <taxon>Silvanigrella</taxon>
    </lineage>
</organism>
<evidence type="ECO:0008006" key="3">
    <source>
        <dbReference type="Google" id="ProtNLM"/>
    </source>
</evidence>
<dbReference type="KEGG" id="saqi:AXG55_01690"/>
<dbReference type="STRING" id="1915309.AXG55_01690"/>
<dbReference type="SUPFAM" id="SSF54637">
    <property type="entry name" value="Thioesterase/thiol ester dehydrase-isomerase"/>
    <property type="match status" value="1"/>
</dbReference>